<evidence type="ECO:0000313" key="2">
    <source>
        <dbReference type="EMBL" id="MDP5274878.1"/>
    </source>
</evidence>
<sequence>MDKKLKNLRQSMKQTVFKEMSFSEKKKSAVKREIKQENVFLSILQLLIEEKTGVELLERLKARNIMKFDESEGFLYTTLHQLVQKGYLTYRWDEHTLKFYKLNNKGRKCLKKLESNQKSKTAVLKEILGGHLS</sequence>
<dbReference type="RefSeq" id="WP_305992190.1">
    <property type="nucleotide sequence ID" value="NZ_JAVAMP010000005.1"/>
</dbReference>
<gene>
    <name evidence="2" type="ORF">Q5Y73_12230</name>
</gene>
<name>A0ABT9IZY3_9BACL</name>
<comment type="caution">
    <text evidence="2">The sequence shown here is derived from an EMBL/GenBank/DDBJ whole genome shotgun (WGS) entry which is preliminary data.</text>
</comment>
<accession>A0ABT9IZY3</accession>
<dbReference type="Gene3D" id="1.10.10.10">
    <property type="entry name" value="Winged helix-like DNA-binding domain superfamily/Winged helix DNA-binding domain"/>
    <property type="match status" value="1"/>
</dbReference>
<evidence type="ECO:0000259" key="1">
    <source>
        <dbReference type="Pfam" id="PF03551"/>
    </source>
</evidence>
<keyword evidence="3" id="KW-1185">Reference proteome</keyword>
<dbReference type="EMBL" id="JAVAMP010000005">
    <property type="protein sequence ID" value="MDP5274878.1"/>
    <property type="molecule type" value="Genomic_DNA"/>
</dbReference>
<dbReference type="SUPFAM" id="SSF46785">
    <property type="entry name" value="Winged helix' DNA-binding domain"/>
    <property type="match status" value="1"/>
</dbReference>
<protein>
    <submittedName>
        <fullName evidence="2">PadR family transcriptional regulator</fullName>
    </submittedName>
</protein>
<dbReference type="InterPro" id="IPR005149">
    <property type="entry name" value="Tscrpt_reg_PadR_N"/>
</dbReference>
<reference evidence="2 3" key="1">
    <citation type="submission" date="2023-08" db="EMBL/GenBank/DDBJ databases">
        <authorList>
            <person name="Park J.-S."/>
        </authorList>
    </citation>
    <scope>NUCLEOTIDE SEQUENCE [LARGE SCALE GENOMIC DNA]</scope>
    <source>
        <strain evidence="2 3">2205SS18-9</strain>
    </source>
</reference>
<organism evidence="2 3">
    <name type="scientific">Chengkuizengella axinellae</name>
    <dbReference type="NCBI Taxonomy" id="3064388"/>
    <lineage>
        <taxon>Bacteria</taxon>
        <taxon>Bacillati</taxon>
        <taxon>Bacillota</taxon>
        <taxon>Bacilli</taxon>
        <taxon>Bacillales</taxon>
        <taxon>Paenibacillaceae</taxon>
        <taxon>Chengkuizengella</taxon>
    </lineage>
</organism>
<dbReference type="Pfam" id="PF03551">
    <property type="entry name" value="PadR"/>
    <property type="match status" value="1"/>
</dbReference>
<dbReference type="InterPro" id="IPR036390">
    <property type="entry name" value="WH_DNA-bd_sf"/>
</dbReference>
<dbReference type="Proteomes" id="UP001231941">
    <property type="component" value="Unassembled WGS sequence"/>
</dbReference>
<dbReference type="NCBIfam" id="NF006931">
    <property type="entry name" value="PRK09416.1"/>
    <property type="match status" value="1"/>
</dbReference>
<proteinExistence type="predicted"/>
<feature type="domain" description="Transcription regulator PadR N-terminal" evidence="1">
    <location>
        <begin position="43"/>
        <end position="111"/>
    </location>
</feature>
<evidence type="ECO:0000313" key="3">
    <source>
        <dbReference type="Proteomes" id="UP001231941"/>
    </source>
</evidence>
<dbReference type="InterPro" id="IPR036388">
    <property type="entry name" value="WH-like_DNA-bd_sf"/>
</dbReference>